<dbReference type="CDD" id="cd23339">
    <property type="entry name" value="beta-trefoil_FSCN_fungal_FRG1-like"/>
    <property type="match status" value="1"/>
</dbReference>
<sequence length="363" mass="40476">MSDRAPKKNKLVFKGDKEPKKKKRKHRPTEQEEREAAITRDQVWVRADSLEDLVGPLFITHPSDPPVCLTVDDDDRFMAFPIPDLDESKAEPTIVQQVFVGSRIVGTTSAYSLKSANGKYLSSDKFGVVACNSEAIGGQEEWKPTVTDAGIAFESIHGKFLMVDEIAGGGVRIRADADDVGYCESFRVYCQTRFKYKPKTKKKATDDTGTELENFKRFQSWEPGKTHQTLDDKRALKKAKAEGKLAETLLDRREKVKADRYSSYKAVNTDNVSSNAVHLLPNGTSFELSGTFFELNLEHFSDIVVPVVTCTEATGVSMLRLLGLVLDVKLLLIIAVESLLVSVSRAIEQWHVSIEDELIRGCT</sequence>
<feature type="region of interest" description="Disordered" evidence="4">
    <location>
        <begin position="1"/>
        <end position="36"/>
    </location>
</feature>
<dbReference type="Gene3D" id="2.80.10.50">
    <property type="match status" value="1"/>
</dbReference>
<accession>A0ABP9YLR7</accession>
<dbReference type="InterPro" id="IPR008999">
    <property type="entry name" value="Actin-crosslinking"/>
</dbReference>
<evidence type="ECO:0000256" key="1">
    <source>
        <dbReference type="ARBA" id="ARBA00004604"/>
    </source>
</evidence>
<evidence type="ECO:0000256" key="4">
    <source>
        <dbReference type="SAM" id="MobiDB-lite"/>
    </source>
</evidence>
<keyword evidence="3" id="KW-0539">Nucleus</keyword>
<keyword evidence="6" id="KW-1185">Reference proteome</keyword>
<evidence type="ECO:0000256" key="2">
    <source>
        <dbReference type="ARBA" id="ARBA00010878"/>
    </source>
</evidence>
<comment type="subcellular location">
    <subcellularLocation>
        <location evidence="1">Nucleus</location>
        <location evidence="1">Nucleolus</location>
    </subcellularLocation>
</comment>
<gene>
    <name evidence="5" type="ORF">MFLAVUS_001189</name>
</gene>
<dbReference type="EMBL" id="BAABUK010000003">
    <property type="protein sequence ID" value="GAA5807810.1"/>
    <property type="molecule type" value="Genomic_DNA"/>
</dbReference>
<dbReference type="SUPFAM" id="SSF50405">
    <property type="entry name" value="Actin-crosslinking proteins"/>
    <property type="match status" value="1"/>
</dbReference>
<evidence type="ECO:0000313" key="5">
    <source>
        <dbReference type="EMBL" id="GAA5807810.1"/>
    </source>
</evidence>
<dbReference type="InterPro" id="IPR010414">
    <property type="entry name" value="FRG1"/>
</dbReference>
<organism evidence="5 6">
    <name type="scientific">Mucor flavus</name>
    <dbReference type="NCBI Taxonomy" id="439312"/>
    <lineage>
        <taxon>Eukaryota</taxon>
        <taxon>Fungi</taxon>
        <taxon>Fungi incertae sedis</taxon>
        <taxon>Mucoromycota</taxon>
        <taxon>Mucoromycotina</taxon>
        <taxon>Mucoromycetes</taxon>
        <taxon>Mucorales</taxon>
        <taxon>Mucorineae</taxon>
        <taxon>Mucoraceae</taxon>
        <taxon>Mucor</taxon>
    </lineage>
</organism>
<reference evidence="5 6" key="1">
    <citation type="submission" date="2024-04" db="EMBL/GenBank/DDBJ databases">
        <title>genome sequences of Mucor flavus KT1a and Helicostylum pulchrum KT1b strains isolated from the surface of a dry-aged beef.</title>
        <authorList>
            <person name="Toyotome T."/>
            <person name="Hosono M."/>
            <person name="Torimaru M."/>
            <person name="Fukuda K."/>
            <person name="Mikami N."/>
        </authorList>
    </citation>
    <scope>NUCLEOTIDE SEQUENCE [LARGE SCALE GENOMIC DNA]</scope>
    <source>
        <strain evidence="5 6">KT1a</strain>
    </source>
</reference>
<proteinExistence type="inferred from homology"/>
<dbReference type="Pfam" id="PF06229">
    <property type="entry name" value="FRG1"/>
    <property type="match status" value="1"/>
</dbReference>
<dbReference type="Proteomes" id="UP001473302">
    <property type="component" value="Unassembled WGS sequence"/>
</dbReference>
<name>A0ABP9YLR7_9FUNG</name>
<dbReference type="PANTHER" id="PTHR12928:SF0">
    <property type="entry name" value="FSHD REGION GENE 1"/>
    <property type="match status" value="1"/>
</dbReference>
<evidence type="ECO:0000313" key="6">
    <source>
        <dbReference type="Proteomes" id="UP001473302"/>
    </source>
</evidence>
<comment type="caution">
    <text evidence="5">The sequence shown here is derived from an EMBL/GenBank/DDBJ whole genome shotgun (WGS) entry which is preliminary data.</text>
</comment>
<protein>
    <submittedName>
        <fullName evidence="5">Uncharacterized protein</fullName>
    </submittedName>
</protein>
<evidence type="ECO:0000256" key="3">
    <source>
        <dbReference type="ARBA" id="ARBA00023242"/>
    </source>
</evidence>
<comment type="similarity">
    <text evidence="2">Belongs to the FRG1 family.</text>
</comment>
<dbReference type="PANTHER" id="PTHR12928">
    <property type="entry name" value="FRG1 PROTEIN"/>
    <property type="match status" value="1"/>
</dbReference>